<evidence type="ECO:0000313" key="2">
    <source>
        <dbReference type="EMBL" id="OGD85904.1"/>
    </source>
</evidence>
<feature type="transmembrane region" description="Helical" evidence="1">
    <location>
        <begin position="26"/>
        <end position="50"/>
    </location>
</feature>
<sequence length="178" mass="19182">MADINFIPEAEKSTDSINNIKGKLTVVSIVILILAAIAAFVTLSFFAYYISQRDKLVSRVEDASEVVNNYKEVEELLVVTKDKAISATQIRKSRLDSVNVLTTLAEIIPKDIYFSSVKIGVEGITFTGKGRTSADVAGLVSALKSGEGTKILSEVSINSLVRDSNGGYSFGLTGKLNR</sequence>
<dbReference type="AlphaFoldDB" id="A0A1F5G271"/>
<dbReference type="PANTHER" id="PTHR40278">
    <property type="entry name" value="DNA UTILIZATION PROTEIN HOFN"/>
    <property type="match status" value="1"/>
</dbReference>
<dbReference type="InterPro" id="IPR052534">
    <property type="entry name" value="Extracell_DNA_Util/SecSys_Comp"/>
</dbReference>
<reference evidence="2 3" key="1">
    <citation type="journal article" date="2016" name="Nat. Commun.">
        <title>Thousands of microbial genomes shed light on interconnected biogeochemical processes in an aquifer system.</title>
        <authorList>
            <person name="Anantharaman K."/>
            <person name="Brown C.T."/>
            <person name="Hug L.A."/>
            <person name="Sharon I."/>
            <person name="Castelle C.J."/>
            <person name="Probst A.J."/>
            <person name="Thomas B.C."/>
            <person name="Singh A."/>
            <person name="Wilkins M.J."/>
            <person name="Karaoz U."/>
            <person name="Brodie E.L."/>
            <person name="Williams K.H."/>
            <person name="Hubbard S.S."/>
            <person name="Banfield J.F."/>
        </authorList>
    </citation>
    <scope>NUCLEOTIDE SEQUENCE [LARGE SCALE GENOMIC DNA]</scope>
</reference>
<name>A0A1F5G271_9BACT</name>
<keyword evidence="1" id="KW-1133">Transmembrane helix</keyword>
<keyword evidence="1" id="KW-0472">Membrane</keyword>
<dbReference type="PANTHER" id="PTHR40278:SF1">
    <property type="entry name" value="DNA UTILIZATION PROTEIN HOFN"/>
    <property type="match status" value="1"/>
</dbReference>
<dbReference type="Proteomes" id="UP000176317">
    <property type="component" value="Unassembled WGS sequence"/>
</dbReference>
<dbReference type="InterPro" id="IPR007813">
    <property type="entry name" value="PilN"/>
</dbReference>
<accession>A0A1F5G271</accession>
<evidence type="ECO:0000313" key="3">
    <source>
        <dbReference type="Proteomes" id="UP000176317"/>
    </source>
</evidence>
<gene>
    <name evidence="2" type="ORF">A2164_02965</name>
</gene>
<comment type="caution">
    <text evidence="2">The sequence shown here is derived from an EMBL/GenBank/DDBJ whole genome shotgun (WGS) entry which is preliminary data.</text>
</comment>
<protein>
    <submittedName>
        <fullName evidence="2">Uncharacterized protein</fullName>
    </submittedName>
</protein>
<dbReference type="EMBL" id="MFAT01000052">
    <property type="protein sequence ID" value="OGD85904.1"/>
    <property type="molecule type" value="Genomic_DNA"/>
</dbReference>
<proteinExistence type="predicted"/>
<dbReference type="Pfam" id="PF05137">
    <property type="entry name" value="PilN"/>
    <property type="match status" value="1"/>
</dbReference>
<organism evidence="2 3">
    <name type="scientific">Candidatus Curtissbacteria bacterium RBG_13_35_7</name>
    <dbReference type="NCBI Taxonomy" id="1797705"/>
    <lineage>
        <taxon>Bacteria</taxon>
        <taxon>Candidatus Curtissiibacteriota</taxon>
    </lineage>
</organism>
<evidence type="ECO:0000256" key="1">
    <source>
        <dbReference type="SAM" id="Phobius"/>
    </source>
</evidence>
<keyword evidence="1" id="KW-0812">Transmembrane</keyword>